<keyword evidence="3" id="KW-1185">Reference proteome</keyword>
<proteinExistence type="predicted"/>
<name>S5VL36_STRC3</name>
<accession>S5VL36</accession>
<feature type="compositionally biased region" description="Low complexity" evidence="1">
    <location>
        <begin position="16"/>
        <end position="29"/>
    </location>
</feature>
<organism evidence="2 3">
    <name type="scientific">Streptomyces collinus (strain DSM 40733 / Tue 365)</name>
    <dbReference type="NCBI Taxonomy" id="1214242"/>
    <lineage>
        <taxon>Bacteria</taxon>
        <taxon>Bacillati</taxon>
        <taxon>Actinomycetota</taxon>
        <taxon>Actinomycetes</taxon>
        <taxon>Kitasatosporales</taxon>
        <taxon>Streptomycetaceae</taxon>
        <taxon>Streptomyces</taxon>
    </lineage>
</organism>
<protein>
    <submittedName>
        <fullName evidence="2">Uncharacterized protein</fullName>
    </submittedName>
</protein>
<reference evidence="3" key="1">
    <citation type="submission" date="2012-10" db="EMBL/GenBank/DDBJ databases">
        <title>The complete genome sequence of Streptomyces collinus Tu 365.</title>
        <authorList>
            <person name="Ruckert C."/>
            <person name="Szczepanowski R."/>
            <person name="Goesmann A."/>
            <person name="Pross E.K."/>
            <person name="Musiol E.M."/>
            <person name="Blin K."/>
            <person name="Wohlleben W."/>
            <person name="Puhler A."/>
            <person name="Weber T."/>
            <person name="Kalinowski J."/>
        </authorList>
    </citation>
    <scope>NUCLEOTIDE SEQUENCE [LARGE SCALE GENOMIC DNA]</scope>
    <source>
        <strain evidence="3">DSM 40733 / Tue 365</strain>
    </source>
</reference>
<evidence type="ECO:0000313" key="3">
    <source>
        <dbReference type="Proteomes" id="UP000015423"/>
    </source>
</evidence>
<dbReference type="AlphaFoldDB" id="S5VL36"/>
<dbReference type="EMBL" id="CP006259">
    <property type="protein sequence ID" value="AGS71287.1"/>
    <property type="molecule type" value="Genomic_DNA"/>
</dbReference>
<dbReference type="Proteomes" id="UP000015423">
    <property type="component" value="Chromosome"/>
</dbReference>
<reference evidence="2 3" key="2">
    <citation type="journal article" date="2013" name="J. Biotechnol.">
        <title>Complete genome sequence of the kirromycin producer Streptomyces collinus Tu 365 consisting of a linear chromosome and two linear plasmids.</title>
        <authorList>
            <person name="Ruckert C."/>
            <person name="Szczepanowski R."/>
            <person name="Albersmeier A."/>
            <person name="Goesmann A."/>
            <person name="Iftime D."/>
            <person name="Musiol E.M."/>
            <person name="Blin K."/>
            <person name="Wohlleben W."/>
            <person name="Puhler A."/>
            <person name="Kalinowski J."/>
            <person name="Weber T."/>
        </authorList>
    </citation>
    <scope>NUCLEOTIDE SEQUENCE [LARGE SCALE GENOMIC DNA]</scope>
    <source>
        <strain evidence="3">DSM 40733 / Tue 365</strain>
    </source>
</reference>
<sequence length="72" mass="7030">MSGGQSCAGRATGSGVAVRPARAHPVAAPSHDPGQRCSGRSPRTGAGTAGSGRRARPRAVACPGTRPVRVAG</sequence>
<evidence type="ECO:0000256" key="1">
    <source>
        <dbReference type="SAM" id="MobiDB-lite"/>
    </source>
</evidence>
<gene>
    <name evidence="2" type="ORF">B446_22375</name>
</gene>
<feature type="region of interest" description="Disordered" evidence="1">
    <location>
        <begin position="1"/>
        <end position="72"/>
    </location>
</feature>
<evidence type="ECO:0000313" key="2">
    <source>
        <dbReference type="EMBL" id="AGS71287.1"/>
    </source>
</evidence>
<dbReference type="KEGG" id="sci:B446_22375"/>
<dbReference type="HOGENOM" id="CLU_2720474_0_0_11"/>